<dbReference type="CDD" id="cd00833">
    <property type="entry name" value="PKS"/>
    <property type="match status" value="1"/>
</dbReference>
<dbReference type="InterPro" id="IPR014031">
    <property type="entry name" value="Ketoacyl_synth_C"/>
</dbReference>
<feature type="region of interest" description="C-terminal hotdog fold" evidence="8">
    <location>
        <begin position="1061"/>
        <end position="1213"/>
    </location>
</feature>
<dbReference type="GO" id="GO:0004312">
    <property type="term" value="F:fatty acid synthase activity"/>
    <property type="evidence" value="ECO:0007669"/>
    <property type="project" value="TreeGrafter"/>
</dbReference>
<keyword evidence="6" id="KW-0511">Multifunctional enzyme</keyword>
<feature type="domain" description="Ketosynthase family 3 (KS3)" evidence="11">
    <location>
        <begin position="16"/>
        <end position="440"/>
    </location>
</feature>
<dbReference type="Gene3D" id="3.40.50.1820">
    <property type="entry name" value="alpha/beta hydrolase"/>
    <property type="match status" value="1"/>
</dbReference>
<feature type="region of interest" description="N-terminal hotdog fold" evidence="8">
    <location>
        <begin position="916"/>
        <end position="1046"/>
    </location>
</feature>
<dbReference type="PANTHER" id="PTHR43775:SF21">
    <property type="entry name" value="NON-REDUCING POLYKETIDE SYNTHASE AUSA-RELATED"/>
    <property type="match status" value="1"/>
</dbReference>
<dbReference type="GO" id="GO:0004315">
    <property type="term" value="F:3-oxoacyl-[acyl-carrier-protein] synthase activity"/>
    <property type="evidence" value="ECO:0007669"/>
    <property type="project" value="InterPro"/>
</dbReference>
<comment type="catalytic activity">
    <reaction evidence="7">
        <text>3 malonyl-CoA + acetyl-CoA + 2 S-adenosyl-L-methionine = 3,5-dimethylorsellinate + 2 S-adenosyl-L-homocysteine + 3 CO2 + 4 CoA</text>
        <dbReference type="Rhea" id="RHEA:49628"/>
        <dbReference type="ChEBI" id="CHEBI:16526"/>
        <dbReference type="ChEBI" id="CHEBI:57287"/>
        <dbReference type="ChEBI" id="CHEBI:57288"/>
        <dbReference type="ChEBI" id="CHEBI:57384"/>
        <dbReference type="ChEBI" id="CHEBI:57856"/>
        <dbReference type="ChEBI" id="CHEBI:59789"/>
        <dbReference type="ChEBI" id="CHEBI:131856"/>
    </reaction>
    <physiologicalReaction direction="left-to-right" evidence="7">
        <dbReference type="Rhea" id="RHEA:49629"/>
    </physiologicalReaction>
</comment>
<dbReference type="Pfam" id="PF00109">
    <property type="entry name" value="ketoacyl-synt"/>
    <property type="match status" value="1"/>
</dbReference>
<dbReference type="InterPro" id="IPR020841">
    <property type="entry name" value="PKS_Beta-ketoAc_synthase_dom"/>
</dbReference>
<dbReference type="Pfam" id="PF14765">
    <property type="entry name" value="PS-DH"/>
    <property type="match status" value="1"/>
</dbReference>
<dbReference type="PROSITE" id="PS00606">
    <property type="entry name" value="KS3_1"/>
    <property type="match status" value="1"/>
</dbReference>
<dbReference type="InterPro" id="IPR042104">
    <property type="entry name" value="PKS_dehydratase_sf"/>
</dbReference>
<dbReference type="InterPro" id="IPR001227">
    <property type="entry name" value="Ac_transferase_dom_sf"/>
</dbReference>
<dbReference type="Pfam" id="PF00698">
    <property type="entry name" value="Acyl_transf_1"/>
    <property type="match status" value="1"/>
</dbReference>
<dbReference type="PROSITE" id="PS00012">
    <property type="entry name" value="PHOSPHOPANTETHEINE"/>
    <property type="match status" value="1"/>
</dbReference>
<evidence type="ECO:0000313" key="13">
    <source>
        <dbReference type="EMBL" id="PWY75480.1"/>
    </source>
</evidence>
<dbReference type="RefSeq" id="XP_025397446.1">
    <property type="nucleotide sequence ID" value="XM_025548194.1"/>
</dbReference>
<feature type="active site" description="Proton donor; for dehydratase activity" evidence="8">
    <location>
        <position position="1124"/>
    </location>
</feature>
<keyword evidence="14" id="KW-1185">Reference proteome</keyword>
<dbReference type="SMART" id="SM00827">
    <property type="entry name" value="PKS_AT"/>
    <property type="match status" value="1"/>
</dbReference>
<dbReference type="GO" id="GO:0008236">
    <property type="term" value="F:serine-type peptidase activity"/>
    <property type="evidence" value="ECO:0007669"/>
    <property type="project" value="InterPro"/>
</dbReference>
<keyword evidence="3" id="KW-0597">Phosphoprotein</keyword>
<dbReference type="InterPro" id="IPR016035">
    <property type="entry name" value="Acyl_Trfase/lysoPLipase"/>
</dbReference>
<dbReference type="Gene3D" id="3.40.366.10">
    <property type="entry name" value="Malonyl-Coenzyme A Acyl Carrier Protein, domain 2"/>
    <property type="match status" value="1"/>
</dbReference>
<dbReference type="Pfam" id="PF02801">
    <property type="entry name" value="Ketoacyl-synt_C"/>
    <property type="match status" value="1"/>
</dbReference>
<dbReference type="SUPFAM" id="SSF53474">
    <property type="entry name" value="alpha/beta-Hydrolases"/>
    <property type="match status" value="1"/>
</dbReference>
<feature type="domain" description="PKS/mFAS DH" evidence="12">
    <location>
        <begin position="916"/>
        <end position="1213"/>
    </location>
</feature>
<evidence type="ECO:0000313" key="14">
    <source>
        <dbReference type="Proteomes" id="UP000247233"/>
    </source>
</evidence>
<protein>
    <submittedName>
        <fullName evidence="13">Ketoacyl-synt-domain-containing protein</fullName>
    </submittedName>
</protein>
<dbReference type="PROSITE" id="PS52019">
    <property type="entry name" value="PKS_MFAS_DH"/>
    <property type="match status" value="1"/>
</dbReference>
<dbReference type="Pfam" id="PF00550">
    <property type="entry name" value="PP-binding"/>
    <property type="match status" value="1"/>
</dbReference>
<dbReference type="GO" id="GO:0006633">
    <property type="term" value="P:fatty acid biosynthetic process"/>
    <property type="evidence" value="ECO:0007669"/>
    <property type="project" value="InterPro"/>
</dbReference>
<dbReference type="Pfam" id="PF20434">
    <property type="entry name" value="BD-FAE"/>
    <property type="match status" value="1"/>
</dbReference>
<dbReference type="InterPro" id="IPR036736">
    <property type="entry name" value="ACP-like_sf"/>
</dbReference>
<dbReference type="InterPro" id="IPR014030">
    <property type="entry name" value="Ketoacyl_synth_N"/>
</dbReference>
<feature type="domain" description="Carrier" evidence="10">
    <location>
        <begin position="1256"/>
        <end position="1332"/>
    </location>
</feature>
<keyword evidence="4" id="KW-0489">Methyltransferase</keyword>
<dbReference type="InterPro" id="IPR001375">
    <property type="entry name" value="Peptidase_S9_cat"/>
</dbReference>
<dbReference type="Gene3D" id="1.10.1200.10">
    <property type="entry name" value="ACP-like"/>
    <property type="match status" value="1"/>
</dbReference>
<sequence length="1691" mass="184346">MAILVPSAHPRESFPSDAIAIVGAACRLPGADNLEELWHIISQGEIKAEEVPEDRFKINETFRGQQDQEWIKRGKFYGNFVEDVAAFDNAFFGISPREAIYMDPQQRLLLTTAFEAMDSSGYLHTHRKEDGDSVGCFIGSTYTEYLENTCAYSPSAFTAPGTIRAFLSGKISYCFGWTGPSEVIDTACSASLVAIHRACRAIQAGDCSMALAGGVNIITGIHNYLDLAKAGFLSPTGQCKPFDESSDGYCRADGVGLVVLKHLDQAISGGDHIMGVIRASATNQGGLHASSITVPDPKAQQALYRNVISRSGIQPEQVYYIEAHGTGTRVGDPIEIESIRNVFGGPQRKEPLHLGSLKANVGHSETAAGVASLLKVIAMFTHQSIPPLAGFKALNPKISSLEPDGLIIPTKIVPWKIENRNACINSYGASGSNSALICSEFPRESSLQKRHPAPSRPYPVLLTAASKQSLRLYANELVSYILKSPPGLNVGDIAYTLSERRKHHRFRWSATVADLPGLLQQLQSDIQPLEIPKRPKRVVLAISGQSKTNIGLSSEVCEANPRFMAYVDACSQILMDLGHPDIRSALCQPEPIEDVVVLQCGTFAVQYASARCWLDGGLKLDAVIGHSLGELTALAVSGVLSLTDALRLVSHRAHLMSTKWGPDLGAMLAVHTDLHTVRDLIRSVRTIISSPDETLGIGCYNSPKSHVIVGKESSIIMADIILRNDHRYTGIRAQHLNVSHGFHSQLTEPLLDDLVGFAQTLDFRKPKIPLETCTEHASTPLGPTYLADHSRKPVYFVNAVRRLEERLGQSVWLEAGWKTPVVPMTKKAVSHPDAHTFQSTAPIETATANLWREGVGNSFWAFLTPKEVGLRQIWLPPYQFERPQYWLEYVDRAIEEKKKKTVPITNGHDCGSPKVRTLVSYHGYDARNSASHNFRIHTETERYTRIVQGHAVRKQPLCPASMYMECATIGALMLGSEISGKALNFQNITFHRGLGCDNSLNVRMRIDHRPETDTWRFAVQSSDTTHAEGNLGMSPAADADFKLYSLLVSDQITALYNNPNAEKLLTRRAYSLFSRVVEYGELLQGITTITLGTNQAVAQIRVPSVTFARQESTAADILDARTLDTFIQVLGLLINSSADSNSDSEVYVATAIDKMVIRPSDFQSSQTWTVFATFSVVDNKNRSGAIFTFSETGELVVVGSGIRFMKIQAASLERMLGGSTPKAVAGTSSISAEKIITNSGINGSTLSAPEANGHGPDRLQELEALLSSYTGVPVNEMNEDESLGSMGLDSLATVELADELKATFSVHVDSDDLAANSIKDLKKHFGAPMPNGASSGQVNRHTHSPETSSKARPSLRHKVETMVYKELEGVEILADVFIPLDAPRRAMPLALMIHGGGHMTLSRKAVRPAQTSFLLAQGILPISIDYRLCTEVNIIDGPISDVRDAYAWAHRDLPQILKARSLEVDPTQIVVVGWSTGGHLAMTTSWTTLAAGLSPPVAILGFYCPTNYDPSAQQQMGKEYPPRMMSMSEIRRALPTRPITTHAPNTTDTTSLGWLQPGDPRSELVLALIKEENGMGLLINGIPTEGEQIPAPDLNRAAAISPLAQLRAGNYRTPTFLIIGEEDEVVPFNTAVEFVATLKDHGIECGLLAIPGARHIHDLSLMPGSEGWEEGVAPGYRFLLERIEGRDEVEG</sequence>
<dbReference type="Gene3D" id="3.40.47.10">
    <property type="match status" value="1"/>
</dbReference>
<dbReference type="GO" id="GO:0008168">
    <property type="term" value="F:methyltransferase activity"/>
    <property type="evidence" value="ECO:0007669"/>
    <property type="project" value="UniProtKB-KW"/>
</dbReference>
<evidence type="ECO:0000256" key="6">
    <source>
        <dbReference type="ARBA" id="ARBA00023268"/>
    </source>
</evidence>
<keyword evidence="5" id="KW-0808">Transferase</keyword>
<evidence type="ECO:0000259" key="10">
    <source>
        <dbReference type="PROSITE" id="PS50075"/>
    </source>
</evidence>
<evidence type="ECO:0000256" key="7">
    <source>
        <dbReference type="ARBA" id="ARBA00047988"/>
    </source>
</evidence>
<dbReference type="PANTHER" id="PTHR43775">
    <property type="entry name" value="FATTY ACID SYNTHASE"/>
    <property type="match status" value="1"/>
</dbReference>
<name>A0A317VUD5_9EURO</name>
<keyword evidence="2" id="KW-0596">Phosphopantetheine</keyword>
<dbReference type="InterPro" id="IPR050091">
    <property type="entry name" value="PKS_NRPS_Biosynth_Enz"/>
</dbReference>
<dbReference type="Gene3D" id="3.30.70.3290">
    <property type="match status" value="1"/>
</dbReference>
<dbReference type="VEuPathDB" id="FungiDB:BO70DRAFT_430926"/>
<dbReference type="InterPro" id="IPR049551">
    <property type="entry name" value="PKS_DH_C"/>
</dbReference>
<dbReference type="Pfam" id="PF16197">
    <property type="entry name" value="KAsynt_C_assoc"/>
    <property type="match status" value="1"/>
</dbReference>
<dbReference type="SUPFAM" id="SSF53901">
    <property type="entry name" value="Thiolase-like"/>
    <property type="match status" value="1"/>
</dbReference>
<dbReference type="InterPro" id="IPR014043">
    <property type="entry name" value="Acyl_transferase_dom"/>
</dbReference>
<evidence type="ECO:0000256" key="9">
    <source>
        <dbReference type="SAM" id="MobiDB-lite"/>
    </source>
</evidence>
<dbReference type="Proteomes" id="UP000247233">
    <property type="component" value="Unassembled WGS sequence"/>
</dbReference>
<feature type="region of interest" description="Disordered" evidence="9">
    <location>
        <begin position="1326"/>
        <end position="1354"/>
    </location>
</feature>
<dbReference type="STRING" id="1448321.A0A317VUD5"/>
<comment type="caution">
    <text evidence="13">The sequence shown here is derived from an EMBL/GenBank/DDBJ whole genome shotgun (WGS) entry which is preliminary data.</text>
</comment>
<evidence type="ECO:0000256" key="5">
    <source>
        <dbReference type="ARBA" id="ARBA00022679"/>
    </source>
</evidence>
<feature type="compositionally biased region" description="Polar residues" evidence="9">
    <location>
        <begin position="1332"/>
        <end position="1351"/>
    </location>
</feature>
<dbReference type="PROSITE" id="PS52004">
    <property type="entry name" value="KS3_2"/>
    <property type="match status" value="1"/>
</dbReference>
<evidence type="ECO:0000256" key="3">
    <source>
        <dbReference type="ARBA" id="ARBA00022553"/>
    </source>
</evidence>
<dbReference type="EMBL" id="MSFL01000021">
    <property type="protein sequence ID" value="PWY75480.1"/>
    <property type="molecule type" value="Genomic_DNA"/>
</dbReference>
<dbReference type="GO" id="GO:0044550">
    <property type="term" value="P:secondary metabolite biosynthetic process"/>
    <property type="evidence" value="ECO:0007669"/>
    <property type="project" value="TreeGrafter"/>
</dbReference>
<dbReference type="InterPro" id="IPR029058">
    <property type="entry name" value="AB_hydrolase_fold"/>
</dbReference>
<dbReference type="SMART" id="SM00825">
    <property type="entry name" value="PKS_KS"/>
    <property type="match status" value="1"/>
</dbReference>
<evidence type="ECO:0000259" key="12">
    <source>
        <dbReference type="PROSITE" id="PS52019"/>
    </source>
</evidence>
<dbReference type="Pfam" id="PF00326">
    <property type="entry name" value="Peptidase_S9"/>
    <property type="match status" value="1"/>
</dbReference>
<evidence type="ECO:0000259" key="11">
    <source>
        <dbReference type="PROSITE" id="PS52004"/>
    </source>
</evidence>
<feature type="active site" description="Proton acceptor; for dehydratase activity" evidence="8">
    <location>
        <position position="950"/>
    </location>
</feature>
<accession>A0A317VUD5</accession>
<evidence type="ECO:0000256" key="1">
    <source>
        <dbReference type="ARBA" id="ARBA00004721"/>
    </source>
</evidence>
<evidence type="ECO:0000256" key="8">
    <source>
        <dbReference type="PROSITE-ProRule" id="PRU01363"/>
    </source>
</evidence>
<dbReference type="GeneID" id="37070431"/>
<proteinExistence type="predicted"/>
<gene>
    <name evidence="13" type="ORF">BO70DRAFT_430926</name>
</gene>
<dbReference type="GO" id="GO:0006508">
    <property type="term" value="P:proteolysis"/>
    <property type="evidence" value="ECO:0007669"/>
    <property type="project" value="InterPro"/>
</dbReference>
<comment type="pathway">
    <text evidence="1">Secondary metabolite biosynthesis; terpenoid biosynthesis.</text>
</comment>
<dbReference type="InterPro" id="IPR009081">
    <property type="entry name" value="PP-bd_ACP"/>
</dbReference>
<dbReference type="InterPro" id="IPR006162">
    <property type="entry name" value="Ppantetheine_attach_site"/>
</dbReference>
<dbReference type="InterPro" id="IPR016039">
    <property type="entry name" value="Thiolase-like"/>
</dbReference>
<dbReference type="InterPro" id="IPR049492">
    <property type="entry name" value="BD-FAE-like_dom"/>
</dbReference>
<dbReference type="InterPro" id="IPR018201">
    <property type="entry name" value="Ketoacyl_synth_AS"/>
</dbReference>
<evidence type="ECO:0000256" key="4">
    <source>
        <dbReference type="ARBA" id="ARBA00022603"/>
    </source>
</evidence>
<dbReference type="SUPFAM" id="SSF47336">
    <property type="entry name" value="ACP-like"/>
    <property type="match status" value="1"/>
</dbReference>
<dbReference type="OrthoDB" id="429813at2759"/>
<organism evidence="13 14">
    <name type="scientific">Aspergillus heteromorphus CBS 117.55</name>
    <dbReference type="NCBI Taxonomy" id="1448321"/>
    <lineage>
        <taxon>Eukaryota</taxon>
        <taxon>Fungi</taxon>
        <taxon>Dikarya</taxon>
        <taxon>Ascomycota</taxon>
        <taxon>Pezizomycotina</taxon>
        <taxon>Eurotiomycetes</taxon>
        <taxon>Eurotiomycetidae</taxon>
        <taxon>Eurotiales</taxon>
        <taxon>Aspergillaceae</taxon>
        <taxon>Aspergillus</taxon>
        <taxon>Aspergillus subgen. Circumdati</taxon>
    </lineage>
</organism>
<dbReference type="InterPro" id="IPR032821">
    <property type="entry name" value="PKS_assoc"/>
</dbReference>
<evidence type="ECO:0000256" key="2">
    <source>
        <dbReference type="ARBA" id="ARBA00022450"/>
    </source>
</evidence>
<dbReference type="GO" id="GO:0032259">
    <property type="term" value="P:methylation"/>
    <property type="evidence" value="ECO:0007669"/>
    <property type="project" value="UniProtKB-KW"/>
</dbReference>
<dbReference type="SUPFAM" id="SSF52151">
    <property type="entry name" value="FabD/lysophospholipase-like"/>
    <property type="match status" value="1"/>
</dbReference>
<dbReference type="InterPro" id="IPR049900">
    <property type="entry name" value="PKS_mFAS_DH"/>
</dbReference>
<dbReference type="PROSITE" id="PS50075">
    <property type="entry name" value="CARRIER"/>
    <property type="match status" value="1"/>
</dbReference>
<reference evidence="13 14" key="1">
    <citation type="submission" date="2016-12" db="EMBL/GenBank/DDBJ databases">
        <title>The genomes of Aspergillus section Nigri reveals drivers in fungal speciation.</title>
        <authorList>
            <consortium name="DOE Joint Genome Institute"/>
            <person name="Vesth T.C."/>
            <person name="Nybo J."/>
            <person name="Theobald S."/>
            <person name="Brandl J."/>
            <person name="Frisvad J.C."/>
            <person name="Nielsen K.F."/>
            <person name="Lyhne E.K."/>
            <person name="Kogle M.E."/>
            <person name="Kuo A."/>
            <person name="Riley R."/>
            <person name="Clum A."/>
            <person name="Nolan M."/>
            <person name="Lipzen A."/>
            <person name="Salamov A."/>
            <person name="Henrissat B."/>
            <person name="Wiebenga A."/>
            <person name="De Vries R.P."/>
            <person name="Grigoriev I.V."/>
            <person name="Mortensen U.H."/>
            <person name="Andersen M.R."/>
            <person name="Baker S.E."/>
        </authorList>
    </citation>
    <scope>NUCLEOTIDE SEQUENCE [LARGE SCALE GENOMIC DNA]</scope>
    <source>
        <strain evidence="13 14">CBS 117.55</strain>
    </source>
</reference>
<dbReference type="Gene3D" id="3.10.129.110">
    <property type="entry name" value="Polyketide synthase dehydratase"/>
    <property type="match status" value="1"/>
</dbReference>